<feature type="transmembrane region" description="Helical" evidence="1">
    <location>
        <begin position="46"/>
        <end position="66"/>
    </location>
</feature>
<evidence type="ECO:0000313" key="2">
    <source>
        <dbReference type="EMBL" id="KAH7051276.1"/>
    </source>
</evidence>
<sequence length="596" mass="65618">MALGLAVYFERKALLWNGFLVAIASALAIAKGWIAVPEPVNSLETPIRVVGALVVGVTILLSTRIWTGLKYQDACSQTGEKKAVPVVPSSIPFIGHALQLLWDVDSFLRRVRNDVTQNVFTVNFLGTKHVILGSPALVESIGGKEAEGLDNQTFVSALRRNVLGLSDELSQSGNPTAVLANNFYEEVFTDSNVDLLSEKAASFLKELVPDLVTFNESYVDQQAWERASLTMVVEEADGQKDLSESSFAMLIRDFVGHIINNTFAGTAFMDEYPAFNETLQTFESKMSLLATGLPRWVPIPGLPAGYIARRALLTNLSSLEKSYERELGGEDIISTEEDVGDFSAAFTASKRFFAENNVPPAVHPHAHLYMIWALNAASRDLVFWMMIHILAEPGLVDRIREEVRGYARAYQPDNDFGIMEPPRLNIDLDGLQTKCPLLLSCYMETVRLYNMSWSVSKARQDMVITDTSTGGIAARYVVRKGEFVDVSNGLLNTDSQYRSAETFIADRFVVHDEGSKATRADWGTVRHDNGMWGMGGVDRFAQSLCLTTVATVLGVWKVEPAAAGGWKIPRRGGGLVVARPKGDVRVRIGRAALERK</sequence>
<organism evidence="2 3">
    <name type="scientific">Macrophomina phaseolina</name>
    <dbReference type="NCBI Taxonomy" id="35725"/>
    <lineage>
        <taxon>Eukaryota</taxon>
        <taxon>Fungi</taxon>
        <taxon>Dikarya</taxon>
        <taxon>Ascomycota</taxon>
        <taxon>Pezizomycotina</taxon>
        <taxon>Dothideomycetes</taxon>
        <taxon>Dothideomycetes incertae sedis</taxon>
        <taxon>Botryosphaeriales</taxon>
        <taxon>Botryosphaeriaceae</taxon>
        <taxon>Macrophomina</taxon>
    </lineage>
</organism>
<dbReference type="Proteomes" id="UP000774617">
    <property type="component" value="Unassembled WGS sequence"/>
</dbReference>
<dbReference type="PANTHER" id="PTHR24306">
    <property type="match status" value="1"/>
</dbReference>
<keyword evidence="3" id="KW-1185">Reference proteome</keyword>
<accession>A0ABQ8GEZ4</accession>
<keyword evidence="1" id="KW-1133">Transmembrane helix</keyword>
<name>A0ABQ8GEZ4_9PEZI</name>
<dbReference type="PANTHER" id="PTHR24306:SF7">
    <property type="entry name" value="AHBB"/>
    <property type="match status" value="1"/>
</dbReference>
<evidence type="ECO:0000256" key="1">
    <source>
        <dbReference type="SAM" id="Phobius"/>
    </source>
</evidence>
<keyword evidence="1" id="KW-0472">Membrane</keyword>
<dbReference type="InterPro" id="IPR036396">
    <property type="entry name" value="Cyt_P450_sf"/>
</dbReference>
<keyword evidence="1" id="KW-0812">Transmembrane</keyword>
<dbReference type="EMBL" id="JAGTJR010000012">
    <property type="protein sequence ID" value="KAH7051276.1"/>
    <property type="molecule type" value="Genomic_DNA"/>
</dbReference>
<proteinExistence type="predicted"/>
<evidence type="ECO:0000313" key="3">
    <source>
        <dbReference type="Proteomes" id="UP000774617"/>
    </source>
</evidence>
<protein>
    <submittedName>
        <fullName evidence="2">Cytochrome P450</fullName>
    </submittedName>
</protein>
<dbReference type="SUPFAM" id="SSF48264">
    <property type="entry name" value="Cytochrome P450"/>
    <property type="match status" value="1"/>
</dbReference>
<gene>
    <name evidence="2" type="ORF">B0J12DRAFT_82358</name>
</gene>
<comment type="caution">
    <text evidence="2">The sequence shown here is derived from an EMBL/GenBank/DDBJ whole genome shotgun (WGS) entry which is preliminary data.</text>
</comment>
<dbReference type="Gene3D" id="1.10.630.10">
    <property type="entry name" value="Cytochrome P450"/>
    <property type="match status" value="1"/>
</dbReference>
<feature type="transmembrane region" description="Helical" evidence="1">
    <location>
        <begin position="14"/>
        <end position="34"/>
    </location>
</feature>
<reference evidence="2 3" key="1">
    <citation type="journal article" date="2021" name="Nat. Commun.">
        <title>Genetic determinants of endophytism in the Arabidopsis root mycobiome.</title>
        <authorList>
            <person name="Mesny F."/>
            <person name="Miyauchi S."/>
            <person name="Thiergart T."/>
            <person name="Pickel B."/>
            <person name="Atanasova L."/>
            <person name="Karlsson M."/>
            <person name="Huettel B."/>
            <person name="Barry K.W."/>
            <person name="Haridas S."/>
            <person name="Chen C."/>
            <person name="Bauer D."/>
            <person name="Andreopoulos W."/>
            <person name="Pangilinan J."/>
            <person name="LaButti K."/>
            <person name="Riley R."/>
            <person name="Lipzen A."/>
            <person name="Clum A."/>
            <person name="Drula E."/>
            <person name="Henrissat B."/>
            <person name="Kohler A."/>
            <person name="Grigoriev I.V."/>
            <person name="Martin F.M."/>
            <person name="Hacquard S."/>
        </authorList>
    </citation>
    <scope>NUCLEOTIDE SEQUENCE [LARGE SCALE GENOMIC DNA]</scope>
    <source>
        <strain evidence="2 3">MPI-SDFR-AT-0080</strain>
    </source>
</reference>